<comment type="catalytic activity">
    <reaction evidence="5">
        <text>succinate semialdehyde + NADP(+) + H2O = succinate + NADPH + 2 H(+)</text>
        <dbReference type="Rhea" id="RHEA:13213"/>
        <dbReference type="ChEBI" id="CHEBI:15377"/>
        <dbReference type="ChEBI" id="CHEBI:15378"/>
        <dbReference type="ChEBI" id="CHEBI:30031"/>
        <dbReference type="ChEBI" id="CHEBI:57706"/>
        <dbReference type="ChEBI" id="CHEBI:57783"/>
        <dbReference type="ChEBI" id="CHEBI:58349"/>
        <dbReference type="EC" id="1.2.1.79"/>
    </reaction>
</comment>
<comment type="caution">
    <text evidence="9">The sequence shown here is derived from an EMBL/GenBank/DDBJ whole genome shotgun (WGS) entry which is preliminary data.</text>
</comment>
<dbReference type="CDD" id="cd07101">
    <property type="entry name" value="ALDH_SSADH2_GabD2"/>
    <property type="match status" value="1"/>
</dbReference>
<dbReference type="InterPro" id="IPR016161">
    <property type="entry name" value="Ald_DH/histidinol_DH"/>
</dbReference>
<dbReference type="FunFam" id="3.40.605.10:FF:000010">
    <property type="entry name" value="N-succinylglutamate 5-semialdehyde dehydrogenase"/>
    <property type="match status" value="1"/>
</dbReference>
<gene>
    <name evidence="9" type="primary">gabD2</name>
    <name evidence="9" type="ORF">B4N89_10890</name>
</gene>
<name>A0A1T3NX16_9ACTN</name>
<keyword evidence="10" id="KW-1185">Reference proteome</keyword>
<feature type="domain" description="Aldehyde dehydrogenase" evidence="8">
    <location>
        <begin position="34"/>
        <end position="489"/>
    </location>
</feature>
<evidence type="ECO:0000256" key="5">
    <source>
        <dbReference type="ARBA" id="ARBA00048559"/>
    </source>
</evidence>
<dbReference type="SUPFAM" id="SSF53720">
    <property type="entry name" value="ALDH-like"/>
    <property type="match status" value="1"/>
</dbReference>
<protein>
    <recommendedName>
        <fullName evidence="4">succinate-semialdehyde dehydrogenase (NADP(+))</fullName>
        <ecNumber evidence="4">1.2.1.79</ecNumber>
    </recommendedName>
</protein>
<evidence type="ECO:0000256" key="1">
    <source>
        <dbReference type="ARBA" id="ARBA00009986"/>
    </source>
</evidence>
<evidence type="ECO:0000313" key="9">
    <source>
        <dbReference type="EMBL" id="OPC81383.1"/>
    </source>
</evidence>
<accession>A0A1T3NX16</accession>
<evidence type="ECO:0000256" key="3">
    <source>
        <dbReference type="ARBA" id="ARBA00023002"/>
    </source>
</evidence>
<dbReference type="InterPro" id="IPR016162">
    <property type="entry name" value="Ald_DH_N"/>
</dbReference>
<reference evidence="9 10" key="1">
    <citation type="submission" date="2017-03" db="EMBL/GenBank/DDBJ databases">
        <title>Draft genome sequence of Streptomyces scabrisporus NF3, endophyte isolated from Amphipterygium adstringens.</title>
        <authorList>
            <person name="Vazquez M."/>
            <person name="Ceapa C.D."/>
            <person name="Rodriguez Luna D."/>
            <person name="Sanchez Esquivel S."/>
        </authorList>
    </citation>
    <scope>NUCLEOTIDE SEQUENCE [LARGE SCALE GENOMIC DNA]</scope>
    <source>
        <strain evidence="9 10">NF3</strain>
    </source>
</reference>
<dbReference type="InterPro" id="IPR029510">
    <property type="entry name" value="Ald_DH_CS_GLU"/>
</dbReference>
<dbReference type="RefSeq" id="WP_078975682.1">
    <property type="nucleotide sequence ID" value="NZ_MWQN01000001.1"/>
</dbReference>
<dbReference type="Gene3D" id="3.40.605.10">
    <property type="entry name" value="Aldehyde Dehydrogenase, Chain A, domain 1"/>
    <property type="match status" value="1"/>
</dbReference>
<dbReference type="InterPro" id="IPR015590">
    <property type="entry name" value="Aldehyde_DH_dom"/>
</dbReference>
<dbReference type="InterPro" id="IPR016163">
    <property type="entry name" value="Ald_DH_C"/>
</dbReference>
<evidence type="ECO:0000256" key="7">
    <source>
        <dbReference type="RuleBase" id="RU003345"/>
    </source>
</evidence>
<organism evidence="9 10">
    <name type="scientific">Embleya scabrispora</name>
    <dbReference type="NCBI Taxonomy" id="159449"/>
    <lineage>
        <taxon>Bacteria</taxon>
        <taxon>Bacillati</taxon>
        <taxon>Actinomycetota</taxon>
        <taxon>Actinomycetes</taxon>
        <taxon>Kitasatosporales</taxon>
        <taxon>Streptomycetaceae</taxon>
        <taxon>Embleya</taxon>
    </lineage>
</organism>
<comment type="similarity">
    <text evidence="1 7">Belongs to the aldehyde dehydrogenase family.</text>
</comment>
<evidence type="ECO:0000256" key="2">
    <source>
        <dbReference type="ARBA" id="ARBA00022857"/>
    </source>
</evidence>
<dbReference type="AlphaFoldDB" id="A0A1T3NX16"/>
<feature type="active site" evidence="6">
    <location>
        <position position="262"/>
    </location>
</feature>
<dbReference type="Proteomes" id="UP000190037">
    <property type="component" value="Unassembled WGS sequence"/>
</dbReference>
<dbReference type="NCBIfam" id="NF006916">
    <property type="entry name" value="PRK09407.1"/>
    <property type="match status" value="1"/>
</dbReference>
<evidence type="ECO:0000256" key="4">
    <source>
        <dbReference type="ARBA" id="ARBA00039122"/>
    </source>
</evidence>
<keyword evidence="3 7" id="KW-0560">Oxidoreductase</keyword>
<evidence type="ECO:0000313" key="10">
    <source>
        <dbReference type="Proteomes" id="UP000190037"/>
    </source>
</evidence>
<dbReference type="Gene3D" id="3.40.309.10">
    <property type="entry name" value="Aldehyde Dehydrogenase, Chain A, domain 2"/>
    <property type="match status" value="1"/>
</dbReference>
<dbReference type="eggNOG" id="COG1012">
    <property type="taxonomic scope" value="Bacteria"/>
</dbReference>
<dbReference type="EC" id="1.2.1.79" evidence="4"/>
<proteinExistence type="inferred from homology"/>
<dbReference type="GO" id="GO:0036243">
    <property type="term" value="F:succinate-semialdehyde dehydrogenase (NADP+) activity"/>
    <property type="evidence" value="ECO:0007669"/>
    <property type="project" value="UniProtKB-EC"/>
</dbReference>
<evidence type="ECO:0000256" key="6">
    <source>
        <dbReference type="PROSITE-ProRule" id="PRU10007"/>
    </source>
</evidence>
<dbReference type="FunFam" id="3.40.309.10:FF:000009">
    <property type="entry name" value="Aldehyde dehydrogenase A"/>
    <property type="match status" value="1"/>
</dbReference>
<keyword evidence="2" id="KW-0521">NADP</keyword>
<evidence type="ECO:0000259" key="8">
    <source>
        <dbReference type="Pfam" id="PF00171"/>
    </source>
</evidence>
<dbReference type="EMBL" id="MWQN01000001">
    <property type="protein sequence ID" value="OPC81383.1"/>
    <property type="molecule type" value="Genomic_DNA"/>
</dbReference>
<dbReference type="PROSITE" id="PS00687">
    <property type="entry name" value="ALDEHYDE_DEHYDR_GLU"/>
    <property type="match status" value="1"/>
</dbReference>
<dbReference type="STRING" id="159449.B4N89_10890"/>
<dbReference type="PANTHER" id="PTHR11699">
    <property type="entry name" value="ALDEHYDE DEHYDROGENASE-RELATED"/>
    <property type="match status" value="1"/>
</dbReference>
<dbReference type="Pfam" id="PF00171">
    <property type="entry name" value="Aldedh"/>
    <property type="match status" value="1"/>
</dbReference>
<sequence>MTDIAAPAAASIVVPHLPAERLARRVVTGAVPTKVTTRSPFDGSPIAELPESTPEDVTSAFARARLAQTAWAKRSVRERAAVFLRFHDRVLERQAEILDIVQTEAGKARKHAFEEVLDVALCSRHYGRRAAGYLRERRRAGALPVLTKAVEVRHPKGVVGLVSPWNYPLALSIGDAIPAFVAGNAVVMKPDTQTALTALWAQDVLIDCGLPEDLWQIVLGDGPVIGTAVVEGADYVGFTGSTRTGREVARRAAERLVGASLELGGKNAMIVLADADLDRAAEGAVRACFSSAGQLCVSIERMYVHQDVHDAFVDRFLGRIQAMRLAPGYGWDTDMGSLVSRRQLDAVTRHVDEAREAGATVLVGGRARPDLGPLFYEPTVLADVTPEMAVCAEETFGPVVSVYRYTEEEEVLTRANESAYGLNASVWTRDTRHGEALARRLRAGTVNVNEGYAAAYGSAGAPMGGMGDSGLGRRHGAEGIMKFTEAQTVATQRLLPIAAPFGMTDEQWARSLTLSLRIMKTLRVR</sequence>